<keyword evidence="2" id="KW-0732">Signal</keyword>
<feature type="signal peptide" evidence="2">
    <location>
        <begin position="1"/>
        <end position="29"/>
    </location>
</feature>
<keyword evidence="4" id="KW-1185">Reference proteome</keyword>
<name>A0A840AHM1_9PROT</name>
<accession>A0A840AHM1</accession>
<comment type="similarity">
    <text evidence="1">Belongs to the UPF0065 (bug) family.</text>
</comment>
<reference evidence="3 4" key="1">
    <citation type="submission" date="2020-08" db="EMBL/GenBank/DDBJ databases">
        <title>Genomic Encyclopedia of Type Strains, Phase IV (KMG-IV): sequencing the most valuable type-strain genomes for metagenomic binning, comparative biology and taxonomic classification.</title>
        <authorList>
            <person name="Goeker M."/>
        </authorList>
    </citation>
    <scope>NUCLEOTIDE SEQUENCE [LARGE SCALE GENOMIC DNA]</scope>
    <source>
        <strain evidence="3 4">DSM 19979</strain>
    </source>
</reference>
<dbReference type="Pfam" id="PF03401">
    <property type="entry name" value="TctC"/>
    <property type="match status" value="1"/>
</dbReference>
<evidence type="ECO:0000256" key="1">
    <source>
        <dbReference type="ARBA" id="ARBA00006987"/>
    </source>
</evidence>
<dbReference type="Gene3D" id="3.40.190.10">
    <property type="entry name" value="Periplasmic binding protein-like II"/>
    <property type="match status" value="1"/>
</dbReference>
<sequence length="338" mass="35263">MPHPIARRHLLAGAATLPLTASLAAPALAQAQWSPSRPIRLVVGFPPGGTTDIAARIIADPLSQRLGQPVIIENRAGAGGNVGADAVAKAEPDGYTMLMQTVSSGAINYQLYGARMPYKPEDFAGVSLVVRVPNAIFVHPSVRANTLAELIELARANPGRMNIGSSGIGTSLHMTGELLKLATGIDLVHVPFRGAGPMLAECVAGRIEVAVDNLPSVIGHFRDGRLRPLAVTTATRSPQLPDVPTTAEAGQPSVEATAWFGVMAPARAPRPAIERVGREIEAVLATPAIWARMAELGGMRADLVPGGGSTPATFDQFARAEVAKWTEVVRRSGATVSG</sequence>
<dbReference type="SUPFAM" id="SSF53850">
    <property type="entry name" value="Periplasmic binding protein-like II"/>
    <property type="match status" value="1"/>
</dbReference>
<dbReference type="PIRSF" id="PIRSF017082">
    <property type="entry name" value="YflP"/>
    <property type="match status" value="1"/>
</dbReference>
<dbReference type="Proteomes" id="UP000553193">
    <property type="component" value="Unassembled WGS sequence"/>
</dbReference>
<proteinExistence type="inferred from homology"/>
<dbReference type="PANTHER" id="PTHR42928:SF5">
    <property type="entry name" value="BLR1237 PROTEIN"/>
    <property type="match status" value="1"/>
</dbReference>
<comment type="caution">
    <text evidence="3">The sequence shown here is derived from an EMBL/GenBank/DDBJ whole genome shotgun (WGS) entry which is preliminary data.</text>
</comment>
<dbReference type="InterPro" id="IPR005064">
    <property type="entry name" value="BUG"/>
</dbReference>
<dbReference type="InterPro" id="IPR006311">
    <property type="entry name" value="TAT_signal"/>
</dbReference>
<feature type="chain" id="PRO_5032628338" evidence="2">
    <location>
        <begin position="30"/>
        <end position="338"/>
    </location>
</feature>
<dbReference type="InterPro" id="IPR042100">
    <property type="entry name" value="Bug_dom1"/>
</dbReference>
<evidence type="ECO:0000313" key="4">
    <source>
        <dbReference type="Proteomes" id="UP000553193"/>
    </source>
</evidence>
<gene>
    <name evidence="3" type="ORF">GGQ83_003964</name>
</gene>
<dbReference type="Gene3D" id="3.40.190.150">
    <property type="entry name" value="Bordetella uptake gene, domain 1"/>
    <property type="match status" value="1"/>
</dbReference>
<evidence type="ECO:0000256" key="2">
    <source>
        <dbReference type="SAM" id="SignalP"/>
    </source>
</evidence>
<dbReference type="EMBL" id="JACIDJ010000011">
    <property type="protein sequence ID" value="MBB3900487.1"/>
    <property type="molecule type" value="Genomic_DNA"/>
</dbReference>
<protein>
    <submittedName>
        <fullName evidence="3">Tripartite-type tricarboxylate transporter receptor subunit TctC</fullName>
    </submittedName>
</protein>
<dbReference type="PROSITE" id="PS51318">
    <property type="entry name" value="TAT"/>
    <property type="match status" value="1"/>
</dbReference>
<keyword evidence="3" id="KW-0675">Receptor</keyword>
<dbReference type="RefSeq" id="WP_184386713.1">
    <property type="nucleotide sequence ID" value="NZ_JACIDJ010000011.1"/>
</dbReference>
<dbReference type="AlphaFoldDB" id="A0A840AHM1"/>
<evidence type="ECO:0000313" key="3">
    <source>
        <dbReference type="EMBL" id="MBB3900487.1"/>
    </source>
</evidence>
<organism evidence="3 4">
    <name type="scientific">Roseococcus suduntuyensis</name>
    <dbReference type="NCBI Taxonomy" id="455361"/>
    <lineage>
        <taxon>Bacteria</taxon>
        <taxon>Pseudomonadati</taxon>
        <taxon>Pseudomonadota</taxon>
        <taxon>Alphaproteobacteria</taxon>
        <taxon>Acetobacterales</taxon>
        <taxon>Roseomonadaceae</taxon>
        <taxon>Roseococcus</taxon>
    </lineage>
</organism>
<dbReference type="CDD" id="cd13578">
    <property type="entry name" value="PBP2_Bug27"/>
    <property type="match status" value="1"/>
</dbReference>
<dbReference type="PANTHER" id="PTHR42928">
    <property type="entry name" value="TRICARBOXYLATE-BINDING PROTEIN"/>
    <property type="match status" value="1"/>
</dbReference>